<evidence type="ECO:0000256" key="1">
    <source>
        <dbReference type="SAM" id="MobiDB-lite"/>
    </source>
</evidence>
<evidence type="ECO:0000313" key="3">
    <source>
        <dbReference type="Proteomes" id="UP001632037"/>
    </source>
</evidence>
<feature type="compositionally biased region" description="Low complexity" evidence="1">
    <location>
        <begin position="23"/>
        <end position="40"/>
    </location>
</feature>
<sequence length="216" mass="24240">MENEEDLVSLKEALAFIASLDATELSDSSSSSANDTDSNNSPPPNYQTTKCPKRRAKKRKRSNLSSSTRLQQRKKAELLYLRKYVQELEEKRVKLETWLQTFSQAELDVTGDSAWMNMAKDHFQARLRSETTNRTLKTMLTSQTQVIDLLHNILHKQSLSQEMDLASMVGPGSLRTSSGVSSTNICLTTEIDNINASLIDVRVACSQYVGTDMPFV</sequence>
<name>A0ABD3EQK8_9STRA</name>
<proteinExistence type="predicted"/>
<evidence type="ECO:0008006" key="4">
    <source>
        <dbReference type="Google" id="ProtNLM"/>
    </source>
</evidence>
<dbReference type="AlphaFoldDB" id="A0ABD3EQK8"/>
<organism evidence="2 3">
    <name type="scientific">Phytophthora oleae</name>
    <dbReference type="NCBI Taxonomy" id="2107226"/>
    <lineage>
        <taxon>Eukaryota</taxon>
        <taxon>Sar</taxon>
        <taxon>Stramenopiles</taxon>
        <taxon>Oomycota</taxon>
        <taxon>Peronosporomycetes</taxon>
        <taxon>Peronosporales</taxon>
        <taxon>Peronosporaceae</taxon>
        <taxon>Phytophthora</taxon>
    </lineage>
</organism>
<feature type="compositionally biased region" description="Basic residues" evidence="1">
    <location>
        <begin position="51"/>
        <end position="62"/>
    </location>
</feature>
<comment type="caution">
    <text evidence="2">The sequence shown here is derived from an EMBL/GenBank/DDBJ whole genome shotgun (WGS) entry which is preliminary data.</text>
</comment>
<protein>
    <recommendedName>
        <fullName evidence="4">BZIP domain-containing protein</fullName>
    </recommendedName>
</protein>
<dbReference type="Proteomes" id="UP001632037">
    <property type="component" value="Unassembled WGS sequence"/>
</dbReference>
<dbReference type="EMBL" id="JBIMZQ010000078">
    <property type="protein sequence ID" value="KAL3656562.1"/>
    <property type="molecule type" value="Genomic_DNA"/>
</dbReference>
<keyword evidence="3" id="KW-1185">Reference proteome</keyword>
<accession>A0ABD3EQK8</accession>
<evidence type="ECO:0000313" key="2">
    <source>
        <dbReference type="EMBL" id="KAL3656562.1"/>
    </source>
</evidence>
<feature type="region of interest" description="Disordered" evidence="1">
    <location>
        <begin position="23"/>
        <end position="70"/>
    </location>
</feature>
<gene>
    <name evidence="2" type="ORF">V7S43_018561</name>
</gene>
<reference evidence="2 3" key="1">
    <citation type="submission" date="2024-09" db="EMBL/GenBank/DDBJ databases">
        <title>Genome sequencing and assembly of Phytophthora oleae, isolate VK10A, causative agent of rot of olive drupes.</title>
        <authorList>
            <person name="Conti Taguali S."/>
            <person name="Riolo M."/>
            <person name="La Spada F."/>
            <person name="Cacciola S.O."/>
            <person name="Dionisio G."/>
        </authorList>
    </citation>
    <scope>NUCLEOTIDE SEQUENCE [LARGE SCALE GENOMIC DNA]</scope>
    <source>
        <strain evidence="2 3">VK10A</strain>
    </source>
</reference>